<keyword evidence="2" id="KW-1185">Reference proteome</keyword>
<dbReference type="Proteomes" id="UP001164539">
    <property type="component" value="Chromosome 11"/>
</dbReference>
<gene>
    <name evidence="1" type="ORF">OWV82_020147</name>
</gene>
<evidence type="ECO:0000313" key="2">
    <source>
        <dbReference type="Proteomes" id="UP001164539"/>
    </source>
</evidence>
<accession>A0ACC1X4Z1</accession>
<proteinExistence type="predicted"/>
<dbReference type="EMBL" id="CM051404">
    <property type="protein sequence ID" value="KAJ4706510.1"/>
    <property type="molecule type" value="Genomic_DNA"/>
</dbReference>
<comment type="caution">
    <text evidence="1">The sequence shown here is derived from an EMBL/GenBank/DDBJ whole genome shotgun (WGS) entry which is preliminary data.</text>
</comment>
<organism evidence="1 2">
    <name type="scientific">Melia azedarach</name>
    <name type="common">Chinaberry tree</name>
    <dbReference type="NCBI Taxonomy" id="155640"/>
    <lineage>
        <taxon>Eukaryota</taxon>
        <taxon>Viridiplantae</taxon>
        <taxon>Streptophyta</taxon>
        <taxon>Embryophyta</taxon>
        <taxon>Tracheophyta</taxon>
        <taxon>Spermatophyta</taxon>
        <taxon>Magnoliopsida</taxon>
        <taxon>eudicotyledons</taxon>
        <taxon>Gunneridae</taxon>
        <taxon>Pentapetalae</taxon>
        <taxon>rosids</taxon>
        <taxon>malvids</taxon>
        <taxon>Sapindales</taxon>
        <taxon>Meliaceae</taxon>
        <taxon>Melia</taxon>
    </lineage>
</organism>
<reference evidence="1 2" key="1">
    <citation type="journal article" date="2023" name="Science">
        <title>Complex scaffold remodeling in plant triterpene biosynthesis.</title>
        <authorList>
            <person name="De La Pena R."/>
            <person name="Hodgson H."/>
            <person name="Liu J.C."/>
            <person name="Stephenson M.J."/>
            <person name="Martin A.C."/>
            <person name="Owen C."/>
            <person name="Harkess A."/>
            <person name="Leebens-Mack J."/>
            <person name="Jimenez L.E."/>
            <person name="Osbourn A."/>
            <person name="Sattely E.S."/>
        </authorList>
    </citation>
    <scope>NUCLEOTIDE SEQUENCE [LARGE SCALE GENOMIC DNA]</scope>
    <source>
        <strain evidence="2">cv. JPN11</strain>
        <tissue evidence="1">Leaf</tissue>
    </source>
</reference>
<sequence>MIMDCPNSTMKPPTHPTLPCKPFSSRHTVHQQHYSPASHFACALERRKAWHPCPRAEACTLMCLCVTASPLALRRPVTNGTLSVAHVSSHNQLTDLFTKPLAKARFNLLRSKIGIADGRTILRGYIRTESP</sequence>
<protein>
    <submittedName>
        <fullName evidence="1">Retrovirus-related Pol polyprotein from transposon TNT 1-94</fullName>
    </submittedName>
</protein>
<evidence type="ECO:0000313" key="1">
    <source>
        <dbReference type="EMBL" id="KAJ4706510.1"/>
    </source>
</evidence>
<name>A0ACC1X4Z1_MELAZ</name>